<gene>
    <name evidence="2" type="ORF">MM415A00192_0042</name>
    <name evidence="1" type="ORF">MM415B00178_0050</name>
</gene>
<sequence length="187" mass="19922">MDITVAKGGKFTFTIGSKHLAQGLRPSKRKPRNSDFLVTCAGAVGKDGVLQATDELTRMATSTITDGFPFPQIFVFTNMIIVCGLLKIYEWDGTTLILKYTAAEAGSTWSAVDFYDYVYLSNGRIAVIRDAGSKVYALSATQPHATAICNYNGQVIIGAPDVDGLGASIVIPALPITVTTTQLGSFS</sequence>
<organism evidence="1">
    <name type="scientific">viral metagenome</name>
    <dbReference type="NCBI Taxonomy" id="1070528"/>
    <lineage>
        <taxon>unclassified sequences</taxon>
        <taxon>metagenomes</taxon>
        <taxon>organismal metagenomes</taxon>
    </lineage>
</organism>
<dbReference type="AlphaFoldDB" id="A0A6M3JEF3"/>
<proteinExistence type="predicted"/>
<evidence type="ECO:0000313" key="1">
    <source>
        <dbReference type="EMBL" id="QJA67668.1"/>
    </source>
</evidence>
<accession>A0A6M3JEF3</accession>
<evidence type="ECO:0000313" key="2">
    <source>
        <dbReference type="EMBL" id="QJA84433.1"/>
    </source>
</evidence>
<reference evidence="1" key="1">
    <citation type="submission" date="2020-03" db="EMBL/GenBank/DDBJ databases">
        <title>The deep terrestrial virosphere.</title>
        <authorList>
            <person name="Holmfeldt K."/>
            <person name="Nilsson E."/>
            <person name="Simone D."/>
            <person name="Lopez-Fernandez M."/>
            <person name="Wu X."/>
            <person name="de Brujin I."/>
            <person name="Lundin D."/>
            <person name="Andersson A."/>
            <person name="Bertilsson S."/>
            <person name="Dopson M."/>
        </authorList>
    </citation>
    <scope>NUCLEOTIDE SEQUENCE</scope>
    <source>
        <strain evidence="2">MM415A00192</strain>
        <strain evidence="1">MM415B00178</strain>
    </source>
</reference>
<dbReference type="EMBL" id="MT141574">
    <property type="protein sequence ID" value="QJA67668.1"/>
    <property type="molecule type" value="Genomic_DNA"/>
</dbReference>
<name>A0A6M3JEF3_9ZZZZ</name>
<protein>
    <submittedName>
        <fullName evidence="1">Uncharacterized protein</fullName>
    </submittedName>
</protein>
<dbReference type="EMBL" id="MT142529">
    <property type="protein sequence ID" value="QJA84433.1"/>
    <property type="molecule type" value="Genomic_DNA"/>
</dbReference>